<evidence type="ECO:0000256" key="6">
    <source>
        <dbReference type="ARBA" id="ARBA00023136"/>
    </source>
</evidence>
<keyword evidence="7" id="KW-0998">Cell outer membrane</keyword>
<evidence type="ECO:0000256" key="5">
    <source>
        <dbReference type="ARBA" id="ARBA00022729"/>
    </source>
</evidence>
<keyword evidence="4" id="KW-0812">Transmembrane</keyword>
<dbReference type="SUPFAM" id="SSF56935">
    <property type="entry name" value="Porins"/>
    <property type="match status" value="1"/>
</dbReference>
<name>A0A412Y9M5_9BACE</name>
<reference evidence="9 10" key="1">
    <citation type="submission" date="2018-08" db="EMBL/GenBank/DDBJ databases">
        <title>A genome reference for cultivated species of the human gut microbiota.</title>
        <authorList>
            <person name="Zou Y."/>
            <person name="Xue W."/>
            <person name="Luo G."/>
        </authorList>
    </citation>
    <scope>NUCLEOTIDE SEQUENCE [LARGE SCALE GENOMIC DNA]</scope>
    <source>
        <strain evidence="9 10">AF14-32</strain>
    </source>
</reference>
<comment type="subcellular location">
    <subcellularLocation>
        <location evidence="1">Cell outer membrane</location>
        <topology evidence="1">Multi-pass membrane protein</topology>
    </subcellularLocation>
</comment>
<keyword evidence="5 8" id="KW-0732">Signal</keyword>
<comment type="caution">
    <text evidence="9">The sequence shown here is derived from an EMBL/GenBank/DDBJ whole genome shotgun (WGS) entry which is preliminary data.</text>
</comment>
<dbReference type="AlphaFoldDB" id="A0A412Y9M5"/>
<dbReference type="Proteomes" id="UP000283850">
    <property type="component" value="Unassembled WGS sequence"/>
</dbReference>
<evidence type="ECO:0000256" key="2">
    <source>
        <dbReference type="ARBA" id="ARBA00008163"/>
    </source>
</evidence>
<accession>A0A412Y9M5</accession>
<keyword evidence="9" id="KW-0675">Receptor</keyword>
<dbReference type="PANTHER" id="PTHR35093:SF8">
    <property type="entry name" value="OUTER MEMBRANE PROTEIN NMB0088-RELATED"/>
    <property type="match status" value="1"/>
</dbReference>
<feature type="chain" id="PRO_5019579145" evidence="8">
    <location>
        <begin position="23"/>
        <end position="534"/>
    </location>
</feature>
<evidence type="ECO:0000256" key="3">
    <source>
        <dbReference type="ARBA" id="ARBA00022452"/>
    </source>
</evidence>
<feature type="signal peptide" evidence="8">
    <location>
        <begin position="1"/>
        <end position="22"/>
    </location>
</feature>
<dbReference type="InterPro" id="IPR005017">
    <property type="entry name" value="OMPP1/FadL/TodX"/>
</dbReference>
<evidence type="ECO:0000256" key="8">
    <source>
        <dbReference type="SAM" id="SignalP"/>
    </source>
</evidence>
<protein>
    <submittedName>
        <fullName evidence="9">TonB-dependent receptor</fullName>
    </submittedName>
</protein>
<keyword evidence="6" id="KW-0472">Membrane</keyword>
<keyword evidence="3" id="KW-1134">Transmembrane beta strand</keyword>
<evidence type="ECO:0000313" key="10">
    <source>
        <dbReference type="Proteomes" id="UP000283850"/>
    </source>
</evidence>
<gene>
    <name evidence="9" type="ORF">DWW10_11160</name>
</gene>
<proteinExistence type="inferred from homology"/>
<comment type="similarity">
    <text evidence="2">Belongs to the OmpP1/FadL family.</text>
</comment>
<dbReference type="PANTHER" id="PTHR35093">
    <property type="entry name" value="OUTER MEMBRANE PROTEIN NMB0088-RELATED"/>
    <property type="match status" value="1"/>
</dbReference>
<dbReference type="EMBL" id="QRZF01000006">
    <property type="protein sequence ID" value="RGV54058.1"/>
    <property type="molecule type" value="Genomic_DNA"/>
</dbReference>
<evidence type="ECO:0000256" key="1">
    <source>
        <dbReference type="ARBA" id="ARBA00004571"/>
    </source>
</evidence>
<dbReference type="GO" id="GO:0009279">
    <property type="term" value="C:cell outer membrane"/>
    <property type="evidence" value="ECO:0007669"/>
    <property type="project" value="UniProtKB-SubCell"/>
</dbReference>
<organism evidence="9 10">
    <name type="scientific">Bacteroides intestinalis</name>
    <dbReference type="NCBI Taxonomy" id="329854"/>
    <lineage>
        <taxon>Bacteria</taxon>
        <taxon>Pseudomonadati</taxon>
        <taxon>Bacteroidota</taxon>
        <taxon>Bacteroidia</taxon>
        <taxon>Bacteroidales</taxon>
        <taxon>Bacteroidaceae</taxon>
        <taxon>Bacteroides</taxon>
    </lineage>
</organism>
<sequence length="534" mass="59735">MSMKKKSTIIALAVLVATSVSAQTVYDAANIISKDLNGTARFVGMGGAMGALGGDISTIGTNPAGIGIYRSNDAMVSFGFSSMGVESKLGSNTFNSDKNRWNFDNAGFVFSTKLGNVTTLRYVNFGFNYHKAKSFNRTMTMGGQYGLSQTDLMASQANQMYNGYPSRVDLNQLTIDEINPYNHNSVGWLGALGWDARLFDRDDDPNNPYYSLGISPYATYKSVERGGVDQYDFNIAFNFNDRFYFGVTIGAYDVNYRKSYFYGEDMGKGDDYSISSENRINGAGWDAKFGFILRPMEDSPLRLGLAIHTPTFYKLTYTTRAAIQSNIWYVNNETGEEFQEHLSYSTYYELNDKDMKSEFELRTPWTYNLSIGYTVGSNLALGAEYEYQDYSKMAFYYPEGDKMEYESEEAKINNKGVSTFRIGAEYKVIPEFALRLGYNYSSAAFKNDAVKTLPSNSLNVDTDFANTKSLSNYTLGIGYRGSSFYADLAYKFSTQKADFYPFALPGNNGNYDVPAVTKVTNSRSQVLFTLGMRF</sequence>
<evidence type="ECO:0000313" key="9">
    <source>
        <dbReference type="EMBL" id="RGV54058.1"/>
    </source>
</evidence>
<dbReference type="Gene3D" id="2.40.160.60">
    <property type="entry name" value="Outer membrane protein transport protein (OMPP1/FadL/TodX)"/>
    <property type="match status" value="1"/>
</dbReference>
<evidence type="ECO:0000256" key="7">
    <source>
        <dbReference type="ARBA" id="ARBA00023237"/>
    </source>
</evidence>
<evidence type="ECO:0000256" key="4">
    <source>
        <dbReference type="ARBA" id="ARBA00022692"/>
    </source>
</evidence>
<dbReference type="GO" id="GO:0015483">
    <property type="term" value="F:long-chain fatty acid transporting porin activity"/>
    <property type="evidence" value="ECO:0007669"/>
    <property type="project" value="TreeGrafter"/>
</dbReference>